<evidence type="ECO:0000313" key="3">
    <source>
        <dbReference type="EMBL" id="KIL96690.1"/>
    </source>
</evidence>
<dbReference type="Pfam" id="PF07883">
    <property type="entry name" value="Cupin_2"/>
    <property type="match status" value="1"/>
</dbReference>
<dbReference type="SUPFAM" id="SSF51182">
    <property type="entry name" value="RmlC-like cupins"/>
    <property type="match status" value="1"/>
</dbReference>
<dbReference type="Proteomes" id="UP000031971">
    <property type="component" value="Unassembled WGS sequence"/>
</dbReference>
<dbReference type="InterPro" id="IPR011051">
    <property type="entry name" value="RmlC_Cupin_sf"/>
</dbReference>
<evidence type="ECO:0000256" key="1">
    <source>
        <dbReference type="ARBA" id="ARBA00022723"/>
    </source>
</evidence>
<comment type="caution">
    <text evidence="3">The sequence shown here is derived from an EMBL/GenBank/DDBJ whole genome shotgun (WGS) entry which is preliminary data.</text>
</comment>
<name>A0A0C2YPW4_PARME</name>
<dbReference type="PANTHER" id="PTHR35848">
    <property type="entry name" value="OXALATE-BINDING PROTEIN"/>
    <property type="match status" value="1"/>
</dbReference>
<proteinExistence type="predicted"/>
<gene>
    <name evidence="3" type="ORF">CCC_01556</name>
</gene>
<sequence>MPRHALQKAREVLLKIQALRQLNGLPLQPVPEIPVREVVPDDTKFFLEKMLEGLKDLRPVFGNPPISKPSRVAKEMTPTDNFAALRRAELQVDGLGLPPTAPNDVMRIALSIVNDLELIRAALGITTPVAKPPVIPARRPVDTYDNALGLLVDIKVLTEANPALAIPMGVVLPNRRMGVMKPAHVMDLLGTVLAEISAVKVKAGVMKPTLLAPAQTGMTPSDVHAAVSYARALVATIPGARPMNGSDGPRDSPLISMAKKDPSPNRVFAVEDFAKPDPKLVRRSVVSQSEHAIVTAWHVLPGQGLEPHRHPEGQDTWVVLSGEGDYLLGGGKTKRLRAGDIAIANTGQVHGMRNTGTVPFIFISTVTPADAGVEPGEIPPPN</sequence>
<dbReference type="GO" id="GO:0046872">
    <property type="term" value="F:metal ion binding"/>
    <property type="evidence" value="ECO:0007669"/>
    <property type="project" value="UniProtKB-KW"/>
</dbReference>
<dbReference type="STRING" id="272627.CCC_01556"/>
<accession>A0A0C2YPW4</accession>
<feature type="domain" description="Cupin type-2" evidence="2">
    <location>
        <begin position="297"/>
        <end position="364"/>
    </location>
</feature>
<protein>
    <recommendedName>
        <fullName evidence="2">Cupin type-2 domain-containing protein</fullName>
    </recommendedName>
</protein>
<keyword evidence="4" id="KW-1185">Reference proteome</keyword>
<dbReference type="InterPro" id="IPR014710">
    <property type="entry name" value="RmlC-like_jellyroll"/>
</dbReference>
<dbReference type="AlphaFoldDB" id="A0A0C2YPW4"/>
<dbReference type="InterPro" id="IPR013096">
    <property type="entry name" value="Cupin_2"/>
</dbReference>
<dbReference type="CDD" id="cd07008">
    <property type="entry name" value="cupin_yp_001338853-like"/>
    <property type="match status" value="1"/>
</dbReference>
<evidence type="ECO:0000313" key="4">
    <source>
        <dbReference type="Proteomes" id="UP000031971"/>
    </source>
</evidence>
<keyword evidence="1" id="KW-0479">Metal-binding</keyword>
<dbReference type="InterPro" id="IPR051610">
    <property type="entry name" value="GPI/OXD"/>
</dbReference>
<dbReference type="PANTHER" id="PTHR35848:SF6">
    <property type="entry name" value="CUPIN TYPE-2 DOMAIN-CONTAINING PROTEIN"/>
    <property type="match status" value="1"/>
</dbReference>
<organism evidence="3 4">
    <name type="scientific">Paramagnetospirillum magnetotacticum MS-1</name>
    <dbReference type="NCBI Taxonomy" id="272627"/>
    <lineage>
        <taxon>Bacteria</taxon>
        <taxon>Pseudomonadati</taxon>
        <taxon>Pseudomonadota</taxon>
        <taxon>Alphaproteobacteria</taxon>
        <taxon>Rhodospirillales</taxon>
        <taxon>Magnetospirillaceae</taxon>
        <taxon>Paramagnetospirillum</taxon>
    </lineage>
</organism>
<reference evidence="3 4" key="1">
    <citation type="submission" date="2015-01" db="EMBL/GenBank/DDBJ databases">
        <title>Genome Sequence of Magnetospirillum magnetotacticum Strain MS-1.</title>
        <authorList>
            <person name="Marinov G.K."/>
            <person name="Smalley M.D."/>
            <person name="DeSalvo G."/>
        </authorList>
    </citation>
    <scope>NUCLEOTIDE SEQUENCE [LARGE SCALE GENOMIC DNA]</scope>
    <source>
        <strain evidence="3 4">MS-1</strain>
    </source>
</reference>
<dbReference type="Gene3D" id="2.60.120.10">
    <property type="entry name" value="Jelly Rolls"/>
    <property type="match status" value="1"/>
</dbReference>
<dbReference type="EMBL" id="JXSL01000035">
    <property type="protein sequence ID" value="KIL96690.1"/>
    <property type="molecule type" value="Genomic_DNA"/>
</dbReference>
<evidence type="ECO:0000259" key="2">
    <source>
        <dbReference type="Pfam" id="PF07883"/>
    </source>
</evidence>